<dbReference type="InterPro" id="IPR008949">
    <property type="entry name" value="Isoprenoid_synthase_dom_sf"/>
</dbReference>
<dbReference type="Proteomes" id="UP000813423">
    <property type="component" value="Unassembled WGS sequence"/>
</dbReference>
<sequence length="56" mass="6606">MISTTAMLDKTRPFSNLEEYVAYRIIDTAAPFVDTSMRFGMNIRLTPEEERRLHRL</sequence>
<evidence type="ECO:0000313" key="2">
    <source>
        <dbReference type="Proteomes" id="UP000813423"/>
    </source>
</evidence>
<organism evidence="1 2">
    <name type="scientific">Aspergillus fumigatus</name>
    <name type="common">Neosartorya fumigata</name>
    <dbReference type="NCBI Taxonomy" id="746128"/>
    <lineage>
        <taxon>Eukaryota</taxon>
        <taxon>Fungi</taxon>
        <taxon>Dikarya</taxon>
        <taxon>Ascomycota</taxon>
        <taxon>Pezizomycotina</taxon>
        <taxon>Eurotiomycetes</taxon>
        <taxon>Eurotiomycetidae</taxon>
        <taxon>Eurotiales</taxon>
        <taxon>Aspergillaceae</taxon>
        <taxon>Aspergillus</taxon>
        <taxon>Aspergillus subgen. Fumigati</taxon>
    </lineage>
</organism>
<proteinExistence type="predicted"/>
<dbReference type="Gene3D" id="1.10.600.10">
    <property type="entry name" value="Farnesyl Diphosphate Synthase"/>
    <property type="match status" value="1"/>
</dbReference>
<dbReference type="SUPFAM" id="SSF48576">
    <property type="entry name" value="Terpenoid synthases"/>
    <property type="match status" value="1"/>
</dbReference>
<reference evidence="1" key="1">
    <citation type="submission" date="2021-08" db="EMBL/GenBank/DDBJ databases">
        <title>Global Aspergillus fumigatus from environmental and clinical sources.</title>
        <authorList>
            <person name="Barber A."/>
            <person name="Sae-Ong T."/>
        </authorList>
    </citation>
    <scope>NUCLEOTIDE SEQUENCE</scope>
    <source>
        <strain evidence="1">NRZ-2016-071</strain>
    </source>
</reference>
<comment type="caution">
    <text evidence="1">The sequence shown here is derived from an EMBL/GenBank/DDBJ whole genome shotgun (WGS) entry which is preliminary data.</text>
</comment>
<dbReference type="EMBL" id="JAIBSC010000055">
    <property type="protein sequence ID" value="KAH1902922.1"/>
    <property type="molecule type" value="Genomic_DNA"/>
</dbReference>
<accession>A0A9P8STP2</accession>
<gene>
    <name evidence="1" type="ORF">KXV57_007106</name>
</gene>
<protein>
    <submittedName>
        <fullName evidence="1">Uncharacterized protein</fullName>
    </submittedName>
</protein>
<evidence type="ECO:0000313" key="1">
    <source>
        <dbReference type="EMBL" id="KAH1902922.1"/>
    </source>
</evidence>
<dbReference type="AlphaFoldDB" id="A0A9P8STP2"/>
<name>A0A9P8STP2_ASPFM</name>